<dbReference type="STRING" id="4097.A0A1S4BMV9"/>
<sequence>MVRGILPTEKLFIGGDFNGHIGLSAGDFGKVYGGFDFGDRNGVAPGDGRRYLDEEKEGICKGSVEDQVGALSKYNTQELEGRLRSLGAWKSGGDARAMWTATADCIRELAREVLGVSKGYSSRHRCDWLWNDVVQGKVEAKKVAYIKLVESTDEDHRRANRERYKESRKEAKLVVTEAKTTTFGRLYEELKGKGGDKKLFWLAKVREKKPRDLDKVRCIKDEDGRVLIEEAQIRQRWQLYFHKFMNEEVDGNIMLGQLGYSESLCDFRYCRNIKVEEVVGAMGKMSRGKVTGPNEIPLEFWRYAGRAGLEWLTELFNIIFRTKRMPDEWR</sequence>
<accession>A0A1S4BMV9</accession>
<evidence type="ECO:0000313" key="1">
    <source>
        <dbReference type="RefSeq" id="XP_016490199.1"/>
    </source>
</evidence>
<proteinExistence type="predicted"/>
<dbReference type="OrthoDB" id="6375694at2759"/>
<name>A0A1S4BMV9_TOBAC</name>
<evidence type="ECO:0008006" key="2">
    <source>
        <dbReference type="Google" id="ProtNLM"/>
    </source>
</evidence>
<dbReference type="PANTHER" id="PTHR47510">
    <property type="entry name" value="REVERSE TRANSCRIPTASE DOMAIN-CONTAINING PROTEIN"/>
    <property type="match status" value="1"/>
</dbReference>
<dbReference type="KEGG" id="nta:107809993"/>
<organism evidence="1">
    <name type="scientific">Nicotiana tabacum</name>
    <name type="common">Common tobacco</name>
    <dbReference type="NCBI Taxonomy" id="4097"/>
    <lineage>
        <taxon>Eukaryota</taxon>
        <taxon>Viridiplantae</taxon>
        <taxon>Streptophyta</taxon>
        <taxon>Embryophyta</taxon>
        <taxon>Tracheophyta</taxon>
        <taxon>Spermatophyta</taxon>
        <taxon>Magnoliopsida</taxon>
        <taxon>eudicotyledons</taxon>
        <taxon>Gunneridae</taxon>
        <taxon>Pentapetalae</taxon>
        <taxon>asterids</taxon>
        <taxon>lamiids</taxon>
        <taxon>Solanales</taxon>
        <taxon>Solanaceae</taxon>
        <taxon>Nicotianoideae</taxon>
        <taxon>Nicotianeae</taxon>
        <taxon>Nicotiana</taxon>
    </lineage>
</organism>
<dbReference type="PaxDb" id="4097-A0A1S4BMV9"/>
<dbReference type="PANTHER" id="PTHR47510:SF3">
    <property type="entry name" value="ENDO_EXONUCLEASE_PHOSPHATASE DOMAIN-CONTAINING PROTEIN"/>
    <property type="match status" value="1"/>
</dbReference>
<gene>
    <name evidence="1" type="primary">LOC107809993</name>
</gene>
<dbReference type="AlphaFoldDB" id="A0A1S4BMV9"/>
<protein>
    <recommendedName>
        <fullName evidence="2">Craniofacial development protein 2-like</fullName>
    </recommendedName>
</protein>
<reference evidence="1" key="1">
    <citation type="submission" date="2025-08" db="UniProtKB">
        <authorList>
            <consortium name="RefSeq"/>
        </authorList>
    </citation>
    <scope>IDENTIFICATION</scope>
</reference>
<dbReference type="RefSeq" id="XP_016490199.1">
    <property type="nucleotide sequence ID" value="XM_016634713.1"/>
</dbReference>